<dbReference type="GO" id="GO:0016787">
    <property type="term" value="F:hydrolase activity"/>
    <property type="evidence" value="ECO:0007669"/>
    <property type="project" value="UniProtKB-KW"/>
</dbReference>
<sequence>MLIKAGTIHFVVHLVDAVLEMILNVFLPRFPCLNELVSVFPLAGGLEIALTKQNTSKLLVLGYLDPKWNLLYFSRQNTSKYGSNEWFCLIYALRKLVENLSNFYEFLQCVLDRLYSSLINLKVKDDALPSESDNLVKQVLKGRLISKQLSDTYEPSVDLSLEIDSLSTALESFTKVERIEDEEMKFTQTCGLSSEEDLQPYTCGGQTDNGFLVKGGLLPKGKKRGLGNGGLLPKCEKKGLGNGGLVGLLPIGEKGGLFTGCLVVFEADRGKRGLFVFGADGGKGVCLFLEQMARKVVVWFVSVYKLTGELIRDDEMIRDGVLTGEDLRAIGECFRGN</sequence>
<feature type="signal peptide" evidence="1">
    <location>
        <begin position="1"/>
        <end position="17"/>
    </location>
</feature>
<feature type="chain" id="PRO_5026804472" evidence="1">
    <location>
        <begin position="18"/>
        <end position="337"/>
    </location>
</feature>
<dbReference type="EMBL" id="BKCJ010000449">
    <property type="protein sequence ID" value="GEU33303.1"/>
    <property type="molecule type" value="Genomic_DNA"/>
</dbReference>
<organism evidence="2">
    <name type="scientific">Tanacetum cinerariifolium</name>
    <name type="common">Dalmatian daisy</name>
    <name type="synonym">Chrysanthemum cinerariifolium</name>
    <dbReference type="NCBI Taxonomy" id="118510"/>
    <lineage>
        <taxon>Eukaryota</taxon>
        <taxon>Viridiplantae</taxon>
        <taxon>Streptophyta</taxon>
        <taxon>Embryophyta</taxon>
        <taxon>Tracheophyta</taxon>
        <taxon>Spermatophyta</taxon>
        <taxon>Magnoliopsida</taxon>
        <taxon>eudicotyledons</taxon>
        <taxon>Gunneridae</taxon>
        <taxon>Pentapetalae</taxon>
        <taxon>asterids</taxon>
        <taxon>campanulids</taxon>
        <taxon>Asterales</taxon>
        <taxon>Asteraceae</taxon>
        <taxon>Asteroideae</taxon>
        <taxon>Anthemideae</taxon>
        <taxon>Anthemidinae</taxon>
        <taxon>Tanacetum</taxon>
    </lineage>
</organism>
<dbReference type="AlphaFoldDB" id="A0A6L2J8H1"/>
<evidence type="ECO:0000313" key="2">
    <source>
        <dbReference type="EMBL" id="GEU33303.1"/>
    </source>
</evidence>
<evidence type="ECO:0000256" key="1">
    <source>
        <dbReference type="SAM" id="SignalP"/>
    </source>
</evidence>
<protein>
    <submittedName>
        <fullName evidence="2">Ubiquitin carboxyl-terminal hydrolase 20-like</fullName>
    </submittedName>
</protein>
<accession>A0A6L2J8H1</accession>
<dbReference type="InterPro" id="IPR038765">
    <property type="entry name" value="Papain-like_cys_pep_sf"/>
</dbReference>
<keyword evidence="1" id="KW-0732">Signal</keyword>
<dbReference type="Gene3D" id="3.90.70.10">
    <property type="entry name" value="Cysteine proteinases"/>
    <property type="match status" value="1"/>
</dbReference>
<reference evidence="2" key="1">
    <citation type="journal article" date="2019" name="Sci. Rep.">
        <title>Draft genome of Tanacetum cinerariifolium, the natural source of mosquito coil.</title>
        <authorList>
            <person name="Yamashiro T."/>
            <person name="Shiraishi A."/>
            <person name="Satake H."/>
            <person name="Nakayama K."/>
        </authorList>
    </citation>
    <scope>NUCLEOTIDE SEQUENCE</scope>
</reference>
<gene>
    <name evidence="2" type="ORF">Tci_005281</name>
</gene>
<keyword evidence="2" id="KW-0378">Hydrolase</keyword>
<comment type="caution">
    <text evidence="2">The sequence shown here is derived from an EMBL/GenBank/DDBJ whole genome shotgun (WGS) entry which is preliminary data.</text>
</comment>
<proteinExistence type="predicted"/>
<dbReference type="SUPFAM" id="SSF54001">
    <property type="entry name" value="Cysteine proteinases"/>
    <property type="match status" value="1"/>
</dbReference>
<name>A0A6L2J8H1_TANCI</name>